<reference evidence="1" key="1">
    <citation type="submission" date="2019-10" db="EMBL/GenBank/DDBJ databases">
        <authorList>
            <person name="Soares A.E.R."/>
            <person name="Aleixo A."/>
            <person name="Schneider P."/>
            <person name="Miyaki C.Y."/>
            <person name="Schneider M.P."/>
            <person name="Mello C."/>
            <person name="Vasconcelos A.T.R."/>
        </authorList>
    </citation>
    <scope>NUCLEOTIDE SEQUENCE</scope>
    <source>
        <tissue evidence="1">Muscle</tissue>
    </source>
</reference>
<proteinExistence type="predicted"/>
<organism evidence="1 2">
    <name type="scientific">Willisornis vidua</name>
    <name type="common">Xingu scale-backed antbird</name>
    <dbReference type="NCBI Taxonomy" id="1566151"/>
    <lineage>
        <taxon>Eukaryota</taxon>
        <taxon>Metazoa</taxon>
        <taxon>Chordata</taxon>
        <taxon>Craniata</taxon>
        <taxon>Vertebrata</taxon>
        <taxon>Euteleostomi</taxon>
        <taxon>Archelosauria</taxon>
        <taxon>Archosauria</taxon>
        <taxon>Dinosauria</taxon>
        <taxon>Saurischia</taxon>
        <taxon>Theropoda</taxon>
        <taxon>Coelurosauria</taxon>
        <taxon>Aves</taxon>
        <taxon>Neognathae</taxon>
        <taxon>Neoaves</taxon>
        <taxon>Telluraves</taxon>
        <taxon>Australaves</taxon>
        <taxon>Passeriformes</taxon>
        <taxon>Thamnophilidae</taxon>
        <taxon>Willisornis</taxon>
    </lineage>
</organism>
<dbReference type="Proteomes" id="UP001145742">
    <property type="component" value="Unassembled WGS sequence"/>
</dbReference>
<accession>A0ABQ9CUL9</accession>
<keyword evidence="2" id="KW-1185">Reference proteome</keyword>
<sequence>MAGKLPSGEESGQQQLNMRKLCAHVAEKVSGILPCIRSSKTRRTRAVNVPLYWALESHANIINSSENEIHQCGFLRVIYVVLRKKMNKVVFEAGGYAEE</sequence>
<dbReference type="EMBL" id="WHWB01034506">
    <property type="protein sequence ID" value="KAJ7409011.1"/>
    <property type="molecule type" value="Genomic_DNA"/>
</dbReference>
<evidence type="ECO:0000313" key="2">
    <source>
        <dbReference type="Proteomes" id="UP001145742"/>
    </source>
</evidence>
<protein>
    <submittedName>
        <fullName evidence="1">Uncharacterized protein</fullName>
    </submittedName>
</protein>
<evidence type="ECO:0000313" key="1">
    <source>
        <dbReference type="EMBL" id="KAJ7409011.1"/>
    </source>
</evidence>
<name>A0ABQ9CUL9_9PASS</name>
<comment type="caution">
    <text evidence="1">The sequence shown here is derived from an EMBL/GenBank/DDBJ whole genome shotgun (WGS) entry which is preliminary data.</text>
</comment>
<gene>
    <name evidence="1" type="ORF">WISP_117017</name>
</gene>